<name>A0AAP0RSN0_LIQFO</name>
<gene>
    <name evidence="2" type="ORF">L1049_012364</name>
</gene>
<dbReference type="Gene3D" id="1.25.40.990">
    <property type="match status" value="1"/>
</dbReference>
<dbReference type="Proteomes" id="UP001415857">
    <property type="component" value="Unassembled WGS sequence"/>
</dbReference>
<organism evidence="2 3">
    <name type="scientific">Liquidambar formosana</name>
    <name type="common">Formosan gum</name>
    <dbReference type="NCBI Taxonomy" id="63359"/>
    <lineage>
        <taxon>Eukaryota</taxon>
        <taxon>Viridiplantae</taxon>
        <taxon>Streptophyta</taxon>
        <taxon>Embryophyta</taxon>
        <taxon>Tracheophyta</taxon>
        <taxon>Spermatophyta</taxon>
        <taxon>Magnoliopsida</taxon>
        <taxon>eudicotyledons</taxon>
        <taxon>Gunneridae</taxon>
        <taxon>Pentapetalae</taxon>
        <taxon>Saxifragales</taxon>
        <taxon>Altingiaceae</taxon>
        <taxon>Liquidambar</taxon>
    </lineage>
</organism>
<dbReference type="AlphaFoldDB" id="A0AAP0RSN0"/>
<evidence type="ECO:0000259" key="1">
    <source>
        <dbReference type="Pfam" id="PF03399"/>
    </source>
</evidence>
<dbReference type="InterPro" id="IPR045107">
    <property type="entry name" value="SAC3/GANP/THP3"/>
</dbReference>
<dbReference type="GO" id="GO:0006406">
    <property type="term" value="P:mRNA export from nucleus"/>
    <property type="evidence" value="ECO:0007669"/>
    <property type="project" value="TreeGrafter"/>
</dbReference>
<sequence>MQNIVNDQAIHMYEEMVKFHIISLHKLQSCGGSPNISSAHYLNMEQLTKALTSLYNLYEANRNSNSMYENEAEFHSFYVLLHLGSISQPTVESLSLWFRRVPSPIIKSKEMCFARRVLRFFRIGNYKRFFCTTAAEASYLQYCIIEPSINEVRALAVSSVNYGGYKLHPYPLVHLSKLLMMKESEVESFCKACGLETCTDEVGNKFLPTKQASFCRPKEGFQNYAFLGLEQYERQATL</sequence>
<protein>
    <recommendedName>
        <fullName evidence="1">SAC3/GANP/THP3 conserved domain-containing protein</fullName>
    </recommendedName>
</protein>
<dbReference type="EMBL" id="JBBPBK010000006">
    <property type="protein sequence ID" value="KAK9284103.1"/>
    <property type="molecule type" value="Genomic_DNA"/>
</dbReference>
<proteinExistence type="predicted"/>
<keyword evidence="3" id="KW-1185">Reference proteome</keyword>
<comment type="caution">
    <text evidence="2">The sequence shown here is derived from an EMBL/GenBank/DDBJ whole genome shotgun (WGS) entry which is preliminary data.</text>
</comment>
<accession>A0AAP0RSN0</accession>
<dbReference type="PANTHER" id="PTHR12436">
    <property type="entry name" value="80 KDA MCM3-ASSOCIATED PROTEIN"/>
    <property type="match status" value="1"/>
</dbReference>
<dbReference type="PANTHER" id="PTHR12436:SF3">
    <property type="entry name" value="GERMINAL-CENTER ASSOCIATED NUCLEAR PROTEIN"/>
    <property type="match status" value="1"/>
</dbReference>
<evidence type="ECO:0000313" key="2">
    <source>
        <dbReference type="EMBL" id="KAK9284103.1"/>
    </source>
</evidence>
<dbReference type="GO" id="GO:0005737">
    <property type="term" value="C:cytoplasm"/>
    <property type="evidence" value="ECO:0007669"/>
    <property type="project" value="TreeGrafter"/>
</dbReference>
<dbReference type="Pfam" id="PF03399">
    <property type="entry name" value="SAC3_GANP"/>
    <property type="match status" value="1"/>
</dbReference>
<feature type="domain" description="SAC3/GANP/THP3 conserved" evidence="1">
    <location>
        <begin position="1"/>
        <end position="197"/>
    </location>
</feature>
<reference evidence="2 3" key="1">
    <citation type="journal article" date="2024" name="Plant J.">
        <title>Genome sequences and population genomics reveal climatic adaptation and genomic divergence between two closely related sweetgum species.</title>
        <authorList>
            <person name="Xu W.Q."/>
            <person name="Ren C.Q."/>
            <person name="Zhang X.Y."/>
            <person name="Comes H.P."/>
            <person name="Liu X.H."/>
            <person name="Li Y.G."/>
            <person name="Kettle C.J."/>
            <person name="Jalonen R."/>
            <person name="Gaisberger H."/>
            <person name="Ma Y.Z."/>
            <person name="Qiu Y.X."/>
        </authorList>
    </citation>
    <scope>NUCLEOTIDE SEQUENCE [LARGE SCALE GENOMIC DNA]</scope>
    <source>
        <strain evidence="2">Hangzhou</strain>
    </source>
</reference>
<evidence type="ECO:0000313" key="3">
    <source>
        <dbReference type="Proteomes" id="UP001415857"/>
    </source>
</evidence>
<dbReference type="InterPro" id="IPR005062">
    <property type="entry name" value="SAC3/GANP/THP3_conserved"/>
</dbReference>
<dbReference type="GO" id="GO:0070390">
    <property type="term" value="C:transcription export complex 2"/>
    <property type="evidence" value="ECO:0007669"/>
    <property type="project" value="TreeGrafter"/>
</dbReference>